<dbReference type="OrthoDB" id="4561777at2"/>
<reference evidence="2 3" key="1">
    <citation type="submission" date="2018-06" db="EMBL/GenBank/DDBJ databases">
        <authorList>
            <consortium name="Pathogen Informatics"/>
            <person name="Doyle S."/>
        </authorList>
    </citation>
    <scope>NUCLEOTIDE SEQUENCE [LARGE SCALE GENOMIC DNA]</scope>
    <source>
        <strain evidence="2 3">NCTC1934</strain>
    </source>
</reference>
<dbReference type="KEGG" id="nod:FOH10_14355"/>
<evidence type="ECO:0008006" key="5">
    <source>
        <dbReference type="Google" id="ProtNLM"/>
    </source>
</evidence>
<keyword evidence="3" id="KW-1185">Reference proteome</keyword>
<evidence type="ECO:0000313" key="3">
    <source>
        <dbReference type="Proteomes" id="UP000255467"/>
    </source>
</evidence>
<gene>
    <name evidence="1" type="ORF">FOH10_14355</name>
    <name evidence="2" type="ORF">NCTC1934_00027</name>
</gene>
<accession>A0A378X6G8</accession>
<dbReference type="STRING" id="1406858.GCA_000710895_04037"/>
<dbReference type="EMBL" id="CP041695">
    <property type="protein sequence ID" value="QDP79717.1"/>
    <property type="molecule type" value="Genomic_DNA"/>
</dbReference>
<protein>
    <recommendedName>
        <fullName evidence="5">MarR family transcriptional regulator</fullName>
    </recommendedName>
</protein>
<reference evidence="1 4" key="2">
    <citation type="submission" date="2019-07" db="EMBL/GenBank/DDBJ databases">
        <title>Complete Genome Sequence and Methylome Analysis of Nocardia otitidis-caviarum NEB252.</title>
        <authorList>
            <person name="Fomenkov A."/>
            <person name="Anton B.P."/>
            <person name="Vincze T."/>
            <person name="Roberts R.J."/>
        </authorList>
    </citation>
    <scope>NUCLEOTIDE SEQUENCE [LARGE SCALE GENOMIC DNA]</scope>
    <source>
        <strain evidence="1 4">NEB252</strain>
    </source>
</reference>
<organism evidence="2 3">
    <name type="scientific">Nocardia otitidiscaviarum</name>
    <dbReference type="NCBI Taxonomy" id="1823"/>
    <lineage>
        <taxon>Bacteria</taxon>
        <taxon>Bacillati</taxon>
        <taxon>Actinomycetota</taxon>
        <taxon>Actinomycetes</taxon>
        <taxon>Mycobacteriales</taxon>
        <taxon>Nocardiaceae</taxon>
        <taxon>Nocardia</taxon>
    </lineage>
</organism>
<evidence type="ECO:0000313" key="4">
    <source>
        <dbReference type="Proteomes" id="UP000317039"/>
    </source>
</evidence>
<dbReference type="Proteomes" id="UP000317039">
    <property type="component" value="Chromosome"/>
</dbReference>
<evidence type="ECO:0000313" key="1">
    <source>
        <dbReference type="EMBL" id="QDP79717.1"/>
    </source>
</evidence>
<dbReference type="GeneID" id="80333562"/>
<dbReference type="AlphaFoldDB" id="A0A378X6G8"/>
<name>A0A378X6G8_9NOCA</name>
<dbReference type="EMBL" id="UGRY01000001">
    <property type="protein sequence ID" value="SUA49028.1"/>
    <property type="molecule type" value="Genomic_DNA"/>
</dbReference>
<sequence length="71" mass="7838">MSDAARQLGDTLRAPLPAAFERLTDSELTELDRLLHDALRRHAANLDAAIDTSLDYVPRLMRPAVKKALGL</sequence>
<evidence type="ECO:0000313" key="2">
    <source>
        <dbReference type="EMBL" id="SUA49028.1"/>
    </source>
</evidence>
<dbReference type="RefSeq" id="WP_039813580.1">
    <property type="nucleotide sequence ID" value="NZ_CP041695.1"/>
</dbReference>
<proteinExistence type="predicted"/>
<dbReference type="Proteomes" id="UP000255467">
    <property type="component" value="Unassembled WGS sequence"/>
</dbReference>